<evidence type="ECO:0000313" key="2">
    <source>
        <dbReference type="EMBL" id="CAH0554994.1"/>
    </source>
</evidence>
<dbReference type="OrthoDB" id="6764282at2759"/>
<keyword evidence="1" id="KW-1133">Transmembrane helix</keyword>
<keyword evidence="1" id="KW-0472">Membrane</keyword>
<feature type="transmembrane region" description="Helical" evidence="1">
    <location>
        <begin position="41"/>
        <end position="64"/>
    </location>
</feature>
<sequence length="100" mass="11323">MEILKNENESFHKRRLLFSHIYWSANQIDNSFAAKFSSNDWAPVVIVPLLATILLAISVFLLIIFRQNPAFVISTVAGCLIFVTIYLTLTAIDSSRQTFS</sequence>
<keyword evidence="1" id="KW-0812">Transmembrane</keyword>
<proteinExistence type="predicted"/>
<dbReference type="EMBL" id="OV121135">
    <property type="protein sequence ID" value="CAH0554994.1"/>
    <property type="molecule type" value="Genomic_DNA"/>
</dbReference>
<protein>
    <submittedName>
        <fullName evidence="2">Uncharacterized protein</fullName>
    </submittedName>
</protein>
<dbReference type="AlphaFoldDB" id="A0A9P0B4D3"/>
<evidence type="ECO:0000313" key="3">
    <source>
        <dbReference type="Proteomes" id="UP001154078"/>
    </source>
</evidence>
<gene>
    <name evidence="2" type="ORF">MELIAE_LOCUS6439</name>
</gene>
<evidence type="ECO:0000256" key="1">
    <source>
        <dbReference type="SAM" id="Phobius"/>
    </source>
</evidence>
<name>A0A9P0B4D3_BRAAE</name>
<dbReference type="Proteomes" id="UP001154078">
    <property type="component" value="Chromosome 4"/>
</dbReference>
<keyword evidence="3" id="KW-1185">Reference proteome</keyword>
<reference evidence="2" key="1">
    <citation type="submission" date="2021-12" db="EMBL/GenBank/DDBJ databases">
        <authorList>
            <person name="King R."/>
        </authorList>
    </citation>
    <scope>NUCLEOTIDE SEQUENCE</scope>
</reference>
<accession>A0A9P0B4D3</accession>
<feature type="transmembrane region" description="Helical" evidence="1">
    <location>
        <begin position="71"/>
        <end position="92"/>
    </location>
</feature>
<organism evidence="2 3">
    <name type="scientific">Brassicogethes aeneus</name>
    <name type="common">Rape pollen beetle</name>
    <name type="synonym">Meligethes aeneus</name>
    <dbReference type="NCBI Taxonomy" id="1431903"/>
    <lineage>
        <taxon>Eukaryota</taxon>
        <taxon>Metazoa</taxon>
        <taxon>Ecdysozoa</taxon>
        <taxon>Arthropoda</taxon>
        <taxon>Hexapoda</taxon>
        <taxon>Insecta</taxon>
        <taxon>Pterygota</taxon>
        <taxon>Neoptera</taxon>
        <taxon>Endopterygota</taxon>
        <taxon>Coleoptera</taxon>
        <taxon>Polyphaga</taxon>
        <taxon>Cucujiformia</taxon>
        <taxon>Nitidulidae</taxon>
        <taxon>Meligethinae</taxon>
        <taxon>Brassicogethes</taxon>
    </lineage>
</organism>